<dbReference type="RefSeq" id="WP_207398474.1">
    <property type="nucleotide sequence ID" value="NZ_JABRWO010000013.1"/>
</dbReference>
<reference evidence="3 4" key="1">
    <citation type="submission" date="2020-05" db="EMBL/GenBank/DDBJ databases">
        <title>Bremerella alba sp. nov., a novel planctomycete isolated from the surface of the macroalga Fucus spiralis.</title>
        <authorList>
            <person name="Godinho O."/>
            <person name="Botelho R."/>
            <person name="Albuquerque L."/>
            <person name="Wiegand S."/>
            <person name="Da Costa M.S."/>
            <person name="Lobo-Da-Cunha A."/>
            <person name="Jogler C."/>
            <person name="Lage O.M."/>
        </authorList>
    </citation>
    <scope>NUCLEOTIDE SEQUENCE [LARGE SCALE GENOMIC DNA]</scope>
    <source>
        <strain evidence="3 4">FF15</strain>
    </source>
</reference>
<name>A0A7V9A945_9BACT</name>
<evidence type="ECO:0000259" key="2">
    <source>
        <dbReference type="Pfam" id="PF00156"/>
    </source>
</evidence>
<dbReference type="Pfam" id="PF00156">
    <property type="entry name" value="Pribosyltran"/>
    <property type="match status" value="1"/>
</dbReference>
<dbReference type="InterPro" id="IPR051910">
    <property type="entry name" value="ComF/GntX_DNA_util-trans"/>
</dbReference>
<comment type="caution">
    <text evidence="3">The sequence shown here is derived from an EMBL/GenBank/DDBJ whole genome shotgun (WGS) entry which is preliminary data.</text>
</comment>
<evidence type="ECO:0000313" key="3">
    <source>
        <dbReference type="EMBL" id="MBA2117082.1"/>
    </source>
</evidence>
<dbReference type="Proteomes" id="UP000551616">
    <property type="component" value="Unassembled WGS sequence"/>
</dbReference>
<comment type="similarity">
    <text evidence="1">Belongs to the ComF/GntX family.</text>
</comment>
<dbReference type="Gene3D" id="3.40.50.2020">
    <property type="match status" value="1"/>
</dbReference>
<feature type="domain" description="Phosphoribosyltransferase" evidence="2">
    <location>
        <begin position="199"/>
        <end position="243"/>
    </location>
</feature>
<keyword evidence="4" id="KW-1185">Reference proteome</keyword>
<dbReference type="AlphaFoldDB" id="A0A7V9A945"/>
<dbReference type="PANTHER" id="PTHR47505:SF1">
    <property type="entry name" value="DNA UTILIZATION PROTEIN YHGH"/>
    <property type="match status" value="1"/>
</dbReference>
<proteinExistence type="inferred from homology"/>
<dbReference type="InterPro" id="IPR000836">
    <property type="entry name" value="PRTase_dom"/>
</dbReference>
<sequence length="251" mass="27620">MPQNSISSAVCDIGRTLAGLFLPGCCCLCSDEVVEYRNPKVLCPSCERERTGAKKCFRCSAVLSHANSLPSDDCPACHHLKLPFAEVSSIGNYEGLLGDAVLSAKSSRGRAAAWDLGQLLASELENRTEIEPWIVPVPMHWMRRIRRGTDTASILAKSIAHKTSWPYRRLVYCQRRLAKQSELPISARKKNVRNAFAVKGTVLPDRPIVLVDDIMTTGATLVELARILHKVGASDIRVAIVARSIPQYLNV</sequence>
<gene>
    <name evidence="3" type="ORF">HOV93_42770</name>
</gene>
<dbReference type="PANTHER" id="PTHR47505">
    <property type="entry name" value="DNA UTILIZATION PROTEIN YHGH"/>
    <property type="match status" value="1"/>
</dbReference>
<dbReference type="InterPro" id="IPR029057">
    <property type="entry name" value="PRTase-like"/>
</dbReference>
<evidence type="ECO:0000256" key="1">
    <source>
        <dbReference type="ARBA" id="ARBA00008007"/>
    </source>
</evidence>
<protein>
    <recommendedName>
        <fullName evidence="2">Phosphoribosyltransferase domain-containing protein</fullName>
    </recommendedName>
</protein>
<dbReference type="EMBL" id="JABRWO010000013">
    <property type="protein sequence ID" value="MBA2117082.1"/>
    <property type="molecule type" value="Genomic_DNA"/>
</dbReference>
<dbReference type="CDD" id="cd06223">
    <property type="entry name" value="PRTases_typeI"/>
    <property type="match status" value="1"/>
</dbReference>
<dbReference type="SUPFAM" id="SSF53271">
    <property type="entry name" value="PRTase-like"/>
    <property type="match status" value="1"/>
</dbReference>
<organism evidence="3 4">
    <name type="scientific">Bremerella alba</name>
    <dbReference type="NCBI Taxonomy" id="980252"/>
    <lineage>
        <taxon>Bacteria</taxon>
        <taxon>Pseudomonadati</taxon>
        <taxon>Planctomycetota</taxon>
        <taxon>Planctomycetia</taxon>
        <taxon>Pirellulales</taxon>
        <taxon>Pirellulaceae</taxon>
        <taxon>Bremerella</taxon>
    </lineage>
</organism>
<accession>A0A7V9A945</accession>
<evidence type="ECO:0000313" key="4">
    <source>
        <dbReference type="Proteomes" id="UP000551616"/>
    </source>
</evidence>